<dbReference type="Pfam" id="PF12680">
    <property type="entry name" value="SnoaL_2"/>
    <property type="match status" value="1"/>
</dbReference>
<keyword evidence="5" id="KW-0804">Transcription</keyword>
<comment type="similarity">
    <text evidence="1">Belongs to the sigma-70 factor family. ECF subfamily.</text>
</comment>
<organism evidence="9 10">
    <name type="scientific">Paenibacillus harenae</name>
    <dbReference type="NCBI Taxonomy" id="306543"/>
    <lineage>
        <taxon>Bacteria</taxon>
        <taxon>Bacillati</taxon>
        <taxon>Bacillota</taxon>
        <taxon>Bacilli</taxon>
        <taxon>Bacillales</taxon>
        <taxon>Paenibacillaceae</taxon>
        <taxon>Paenibacillus</taxon>
    </lineage>
</organism>
<evidence type="ECO:0000256" key="2">
    <source>
        <dbReference type="ARBA" id="ARBA00011344"/>
    </source>
</evidence>
<dbReference type="NCBIfam" id="TIGR02960">
    <property type="entry name" value="SigX5"/>
    <property type="match status" value="1"/>
</dbReference>
<dbReference type="Pfam" id="PF08281">
    <property type="entry name" value="Sigma70_r4_2"/>
    <property type="match status" value="1"/>
</dbReference>
<evidence type="ECO:0000313" key="9">
    <source>
        <dbReference type="EMBL" id="MDQ0115160.1"/>
    </source>
</evidence>
<proteinExistence type="inferred from homology"/>
<dbReference type="SUPFAM" id="SSF88659">
    <property type="entry name" value="Sigma3 and sigma4 domains of RNA polymerase sigma factors"/>
    <property type="match status" value="1"/>
</dbReference>
<gene>
    <name evidence="9" type="ORF">J2T15_004618</name>
</gene>
<dbReference type="NCBIfam" id="TIGR02937">
    <property type="entry name" value="sigma70-ECF"/>
    <property type="match status" value="1"/>
</dbReference>
<dbReference type="InterPro" id="IPR014284">
    <property type="entry name" value="RNA_pol_sigma-70_dom"/>
</dbReference>
<dbReference type="SUPFAM" id="SSF54427">
    <property type="entry name" value="NTF2-like"/>
    <property type="match status" value="1"/>
</dbReference>
<evidence type="ECO:0000256" key="1">
    <source>
        <dbReference type="ARBA" id="ARBA00010641"/>
    </source>
</evidence>
<dbReference type="InterPro" id="IPR013249">
    <property type="entry name" value="RNA_pol_sigma70_r4_t2"/>
</dbReference>
<reference evidence="9 10" key="1">
    <citation type="submission" date="2023-07" db="EMBL/GenBank/DDBJ databases">
        <title>Sorghum-associated microbial communities from plants grown in Nebraska, USA.</title>
        <authorList>
            <person name="Schachtman D."/>
        </authorList>
    </citation>
    <scope>NUCLEOTIDE SEQUENCE [LARGE SCALE GENOMIC DNA]</scope>
    <source>
        <strain evidence="9 10">CC482</strain>
    </source>
</reference>
<dbReference type="Gene3D" id="1.10.1740.10">
    <property type="match status" value="1"/>
</dbReference>
<protein>
    <submittedName>
        <fullName evidence="9">RNA polymerase sigma-70 factor (ECF subfamily)</fullName>
    </submittedName>
</protein>
<dbReference type="InterPro" id="IPR032710">
    <property type="entry name" value="NTF2-like_dom_sf"/>
</dbReference>
<evidence type="ECO:0000259" key="6">
    <source>
        <dbReference type="Pfam" id="PF04542"/>
    </source>
</evidence>
<dbReference type="Gene3D" id="1.10.10.10">
    <property type="entry name" value="Winged helix-like DNA-binding domain superfamily/Winged helix DNA-binding domain"/>
    <property type="match status" value="1"/>
</dbReference>
<feature type="domain" description="RNA polymerase sigma factor 70 region 4 type 2" evidence="7">
    <location>
        <begin position="126"/>
        <end position="177"/>
    </location>
</feature>
<dbReference type="InterPro" id="IPR007627">
    <property type="entry name" value="RNA_pol_sigma70_r2"/>
</dbReference>
<comment type="subunit">
    <text evidence="2">Interacts transiently with the RNA polymerase catalytic core formed by RpoA, RpoB, RpoC and RpoZ (2 alpha, 1 beta, 1 beta' and 1 omega subunit) to form the RNA polymerase holoenzyme that can initiate transcription.</text>
</comment>
<comment type="caution">
    <text evidence="9">The sequence shown here is derived from an EMBL/GenBank/DDBJ whole genome shotgun (WGS) entry which is preliminary data.</text>
</comment>
<dbReference type="PANTHER" id="PTHR43133">
    <property type="entry name" value="RNA POLYMERASE ECF-TYPE SIGMA FACTO"/>
    <property type="match status" value="1"/>
</dbReference>
<keyword evidence="4" id="KW-0731">Sigma factor</keyword>
<dbReference type="Gene3D" id="3.10.450.50">
    <property type="match status" value="1"/>
</dbReference>
<dbReference type="NCBIfam" id="NF006089">
    <property type="entry name" value="PRK08241.1"/>
    <property type="match status" value="1"/>
</dbReference>
<feature type="domain" description="SnoaL-like" evidence="8">
    <location>
        <begin position="201"/>
        <end position="297"/>
    </location>
</feature>
<dbReference type="InterPro" id="IPR013325">
    <property type="entry name" value="RNA_pol_sigma_r2"/>
</dbReference>
<dbReference type="InterPro" id="IPR037401">
    <property type="entry name" value="SnoaL-like"/>
</dbReference>
<dbReference type="InterPro" id="IPR014305">
    <property type="entry name" value="RNA_pol_sigma-G_actinobac"/>
</dbReference>
<evidence type="ECO:0000256" key="4">
    <source>
        <dbReference type="ARBA" id="ARBA00023082"/>
    </source>
</evidence>
<evidence type="ECO:0000313" key="10">
    <source>
        <dbReference type="Proteomes" id="UP001229346"/>
    </source>
</evidence>
<dbReference type="InterPro" id="IPR013324">
    <property type="entry name" value="RNA_pol_sigma_r3/r4-like"/>
</dbReference>
<evidence type="ECO:0000259" key="7">
    <source>
        <dbReference type="Pfam" id="PF08281"/>
    </source>
</evidence>
<evidence type="ECO:0000256" key="3">
    <source>
        <dbReference type="ARBA" id="ARBA00023015"/>
    </source>
</evidence>
<dbReference type="InterPro" id="IPR039425">
    <property type="entry name" value="RNA_pol_sigma-70-like"/>
</dbReference>
<dbReference type="Proteomes" id="UP001229346">
    <property type="component" value="Unassembled WGS sequence"/>
</dbReference>
<dbReference type="Pfam" id="PF04542">
    <property type="entry name" value="Sigma70_r2"/>
    <property type="match status" value="1"/>
</dbReference>
<sequence>MSINDMELAAIEKLRPELTAYCYRMLGSIFEADDAVQDTLFRAWQSWDQFRQESSRQSWIYRIATNVCLDKLRTAKRRALSMNLSEPASSIMEPRDTLPRSAWIWPAPDTIADPAELVVQKNTIRLAFIAMLQTLPPRQRAVFILRDVFRWSAKEIGEALGMTSTAVNSGLQRARAMINRTNLQSDSLRDMDAYIDGQLLDRYVEAFEAYDIDALMALFHENGSLSMPPFVMWVRDRANLASFYEATRSHCYGSRLLPINVNGQSPAYAQYVPTGPEGTLKPWGIHVLEIKDGKIAHVHTFIESTLYSRFGLPSHLEARTTTGRQSGQ</sequence>
<dbReference type="RefSeq" id="WP_307206574.1">
    <property type="nucleotide sequence ID" value="NZ_JAUSSU010000010.1"/>
</dbReference>
<keyword evidence="10" id="KW-1185">Reference proteome</keyword>
<keyword evidence="3" id="KW-0805">Transcription regulation</keyword>
<dbReference type="InterPro" id="IPR036388">
    <property type="entry name" value="WH-like_DNA-bd_sf"/>
</dbReference>
<accession>A0ABT9U696</accession>
<dbReference type="SUPFAM" id="SSF88946">
    <property type="entry name" value="Sigma2 domain of RNA polymerase sigma factors"/>
    <property type="match status" value="1"/>
</dbReference>
<feature type="domain" description="RNA polymerase sigma-70 region 2" evidence="6">
    <location>
        <begin position="11"/>
        <end position="78"/>
    </location>
</feature>
<dbReference type="CDD" id="cd06171">
    <property type="entry name" value="Sigma70_r4"/>
    <property type="match status" value="1"/>
</dbReference>
<dbReference type="EMBL" id="JAUSSU010000010">
    <property type="protein sequence ID" value="MDQ0115160.1"/>
    <property type="molecule type" value="Genomic_DNA"/>
</dbReference>
<dbReference type="PANTHER" id="PTHR43133:SF65">
    <property type="entry name" value="ECF RNA POLYMERASE SIGMA FACTOR SIGG"/>
    <property type="match status" value="1"/>
</dbReference>
<evidence type="ECO:0000256" key="5">
    <source>
        <dbReference type="ARBA" id="ARBA00023163"/>
    </source>
</evidence>
<name>A0ABT9U696_PAEHA</name>
<evidence type="ECO:0000259" key="8">
    <source>
        <dbReference type="Pfam" id="PF12680"/>
    </source>
</evidence>